<evidence type="ECO:0000256" key="1">
    <source>
        <dbReference type="ARBA" id="ARBA00022723"/>
    </source>
</evidence>
<keyword evidence="7" id="KW-1185">Reference proteome</keyword>
<evidence type="ECO:0000259" key="5">
    <source>
        <dbReference type="PROSITE" id="PS50222"/>
    </source>
</evidence>
<keyword evidence="4" id="KW-0472">Membrane</keyword>
<evidence type="ECO:0000313" key="7">
    <source>
        <dbReference type="Proteomes" id="UP000796880"/>
    </source>
</evidence>
<proteinExistence type="predicted"/>
<gene>
    <name evidence="6" type="ORF">FNV43_RR23895</name>
</gene>
<protein>
    <recommendedName>
        <fullName evidence="5">EF-hand domain-containing protein</fullName>
    </recommendedName>
</protein>
<evidence type="ECO:0000313" key="6">
    <source>
        <dbReference type="EMBL" id="KAF3432793.1"/>
    </source>
</evidence>
<dbReference type="Gene3D" id="1.10.238.10">
    <property type="entry name" value="EF-hand"/>
    <property type="match status" value="3"/>
</dbReference>
<keyword evidence="4" id="KW-0812">Transmembrane</keyword>
<accession>A0A8K0GQ85</accession>
<dbReference type="InterPro" id="IPR018247">
    <property type="entry name" value="EF_Hand_1_Ca_BS"/>
</dbReference>
<dbReference type="PANTHER" id="PTHR10827:SF98">
    <property type="entry name" value="45 KDA CALCIUM-BINDING PROTEIN"/>
    <property type="match status" value="1"/>
</dbReference>
<name>A0A8K0GQ85_9ROSA</name>
<evidence type="ECO:0000256" key="3">
    <source>
        <dbReference type="ARBA" id="ARBA00022837"/>
    </source>
</evidence>
<dbReference type="SMART" id="SM00054">
    <property type="entry name" value="EFh"/>
    <property type="match status" value="4"/>
</dbReference>
<dbReference type="PROSITE" id="PS00018">
    <property type="entry name" value="EF_HAND_1"/>
    <property type="match status" value="4"/>
</dbReference>
<keyword evidence="1" id="KW-0479">Metal-binding</keyword>
<organism evidence="6 7">
    <name type="scientific">Rhamnella rubrinervis</name>
    <dbReference type="NCBI Taxonomy" id="2594499"/>
    <lineage>
        <taxon>Eukaryota</taxon>
        <taxon>Viridiplantae</taxon>
        <taxon>Streptophyta</taxon>
        <taxon>Embryophyta</taxon>
        <taxon>Tracheophyta</taxon>
        <taxon>Spermatophyta</taxon>
        <taxon>Magnoliopsida</taxon>
        <taxon>eudicotyledons</taxon>
        <taxon>Gunneridae</taxon>
        <taxon>Pentapetalae</taxon>
        <taxon>rosids</taxon>
        <taxon>fabids</taxon>
        <taxon>Rosales</taxon>
        <taxon>Rhamnaceae</taxon>
        <taxon>rhamnoid group</taxon>
        <taxon>Rhamneae</taxon>
        <taxon>Rhamnella</taxon>
    </lineage>
</organism>
<dbReference type="AlphaFoldDB" id="A0A8K0GQ85"/>
<dbReference type="GO" id="GO:0005783">
    <property type="term" value="C:endoplasmic reticulum"/>
    <property type="evidence" value="ECO:0007669"/>
    <property type="project" value="TreeGrafter"/>
</dbReference>
<dbReference type="PROSITE" id="PS50222">
    <property type="entry name" value="EF_HAND_2"/>
    <property type="match status" value="2"/>
</dbReference>
<dbReference type="SUPFAM" id="SSF47473">
    <property type="entry name" value="EF-hand"/>
    <property type="match status" value="2"/>
</dbReference>
<dbReference type="OrthoDB" id="293868at2759"/>
<evidence type="ECO:0000256" key="4">
    <source>
        <dbReference type="SAM" id="Phobius"/>
    </source>
</evidence>
<dbReference type="Proteomes" id="UP000796880">
    <property type="component" value="Unassembled WGS sequence"/>
</dbReference>
<dbReference type="InterPro" id="IPR002048">
    <property type="entry name" value="EF_hand_dom"/>
</dbReference>
<dbReference type="Pfam" id="PF13833">
    <property type="entry name" value="EF-hand_8"/>
    <property type="match status" value="1"/>
</dbReference>
<feature type="domain" description="EF-hand" evidence="5">
    <location>
        <begin position="207"/>
        <end position="242"/>
    </location>
</feature>
<dbReference type="GO" id="GO:0005509">
    <property type="term" value="F:calcium ion binding"/>
    <property type="evidence" value="ECO:0007669"/>
    <property type="project" value="InterPro"/>
</dbReference>
<dbReference type="Pfam" id="PF13499">
    <property type="entry name" value="EF-hand_7"/>
    <property type="match status" value="1"/>
</dbReference>
<sequence length="381" mass="44284">MNMAKAVVYGLLATAFILFLVFFPQTNNQLSNPNCHHHSHLPRHTGLNRRLGSRCRFGTFTFDPLLSKVDRVYYADDHHHHHQSSIIVVENNKSDHQVVDDDADNSDHDLHRDQEYYRYDGDQEGRLNITLRLIILFPLLDQSPKDGIVTSAELGSWITAQAVERLNYTTRKELASHDLNGDGLISFHEYLPQFSDADIEKDGMAHGEAGWWKQQFMNADVNGDGFLTFDEFKDLLHPQDSQNEKIQRWLLREKIKRMDLNYDGKLNFAEFSDNAYGIYKNYVEYEASGADTPTAHDKFTELDVNKDKLLTVEELKPILSYLHPGELSYAKYYTNYLLYEADENKDGSLTLEEMLSHEYIFYSTVYSDDHEDYEDDFHDEL</sequence>
<evidence type="ECO:0000256" key="2">
    <source>
        <dbReference type="ARBA" id="ARBA00022737"/>
    </source>
</evidence>
<keyword evidence="4" id="KW-1133">Transmembrane helix</keyword>
<feature type="transmembrane region" description="Helical" evidence="4">
    <location>
        <begin position="7"/>
        <end position="24"/>
    </location>
</feature>
<feature type="domain" description="EF-hand" evidence="5">
    <location>
        <begin position="290"/>
        <end position="325"/>
    </location>
</feature>
<dbReference type="InterPro" id="IPR011992">
    <property type="entry name" value="EF-hand-dom_pair"/>
</dbReference>
<dbReference type="EMBL" id="VOIH02000011">
    <property type="protein sequence ID" value="KAF3432793.1"/>
    <property type="molecule type" value="Genomic_DNA"/>
</dbReference>
<dbReference type="PANTHER" id="PTHR10827">
    <property type="entry name" value="RETICULOCALBIN"/>
    <property type="match status" value="1"/>
</dbReference>
<keyword evidence="2" id="KW-0677">Repeat</keyword>
<reference evidence="6" key="1">
    <citation type="submission" date="2020-03" db="EMBL/GenBank/DDBJ databases">
        <title>A high-quality chromosome-level genome assembly of a woody plant with both climbing and erect habits, Rhamnella rubrinervis.</title>
        <authorList>
            <person name="Lu Z."/>
            <person name="Yang Y."/>
            <person name="Zhu X."/>
            <person name="Sun Y."/>
        </authorList>
    </citation>
    <scope>NUCLEOTIDE SEQUENCE</scope>
    <source>
        <strain evidence="6">BYM</strain>
        <tissue evidence="6">Leaf</tissue>
    </source>
</reference>
<keyword evidence="3" id="KW-0106">Calcium</keyword>
<comment type="caution">
    <text evidence="6">The sequence shown here is derived from an EMBL/GenBank/DDBJ whole genome shotgun (WGS) entry which is preliminary data.</text>
</comment>